<protein>
    <recommendedName>
        <fullName evidence="4">Salivary secreted peptide</fullName>
    </recommendedName>
</protein>
<evidence type="ECO:0000256" key="2">
    <source>
        <dbReference type="SAM" id="SignalP"/>
    </source>
</evidence>
<dbReference type="VEuPathDB" id="VectorBase:AFUN004245"/>
<feature type="region of interest" description="Disordered" evidence="1">
    <location>
        <begin position="48"/>
        <end position="69"/>
    </location>
</feature>
<reference evidence="3" key="1">
    <citation type="submission" date="2020-05" db="UniProtKB">
        <authorList>
            <consortium name="EnsemblMetazoa"/>
        </authorList>
    </citation>
    <scope>IDENTIFICATION</scope>
    <source>
        <strain evidence="3">FUMOZ</strain>
    </source>
</reference>
<keyword evidence="2" id="KW-0732">Signal</keyword>
<name>A0A182RDH3_ANOFN</name>
<feature type="signal peptide" evidence="2">
    <location>
        <begin position="1"/>
        <end position="20"/>
    </location>
</feature>
<evidence type="ECO:0008006" key="4">
    <source>
        <dbReference type="Google" id="ProtNLM"/>
    </source>
</evidence>
<accession>A0A182RDH3</accession>
<feature type="chain" id="PRO_5008134338" description="Salivary secreted peptide" evidence="2">
    <location>
        <begin position="21"/>
        <end position="69"/>
    </location>
</feature>
<feature type="compositionally biased region" description="Polar residues" evidence="1">
    <location>
        <begin position="48"/>
        <end position="58"/>
    </location>
</feature>
<evidence type="ECO:0000313" key="3">
    <source>
        <dbReference type="EnsemblMetazoa" id="AFUN004245-PA"/>
    </source>
</evidence>
<organism evidence="3">
    <name type="scientific">Anopheles funestus</name>
    <name type="common">African malaria mosquito</name>
    <dbReference type="NCBI Taxonomy" id="62324"/>
    <lineage>
        <taxon>Eukaryota</taxon>
        <taxon>Metazoa</taxon>
        <taxon>Ecdysozoa</taxon>
        <taxon>Arthropoda</taxon>
        <taxon>Hexapoda</taxon>
        <taxon>Insecta</taxon>
        <taxon>Pterygota</taxon>
        <taxon>Neoptera</taxon>
        <taxon>Endopterygota</taxon>
        <taxon>Diptera</taxon>
        <taxon>Nematocera</taxon>
        <taxon>Culicoidea</taxon>
        <taxon>Culicidae</taxon>
        <taxon>Anophelinae</taxon>
        <taxon>Anopheles</taxon>
    </lineage>
</organism>
<dbReference type="EnsemblMetazoa" id="AFUN004245-RA">
    <property type="protein sequence ID" value="AFUN004245-PA"/>
    <property type="gene ID" value="AFUN004245"/>
</dbReference>
<evidence type="ECO:0000256" key="1">
    <source>
        <dbReference type="SAM" id="MobiDB-lite"/>
    </source>
</evidence>
<proteinExistence type="predicted"/>
<sequence>MKFFSYIAIIVVVFAHMILGYQNYGQGSQTVEKEFCLAEPCETLTKEPASSSLKSESNIPKCECGEDHS</sequence>
<dbReference type="AlphaFoldDB" id="A0A182RDH3"/>